<feature type="chain" id="PRO_5002536639" evidence="2">
    <location>
        <begin position="21"/>
        <end position="215"/>
    </location>
</feature>
<keyword evidence="2" id="KW-0732">Signal</keyword>
<gene>
    <name evidence="3" type="ORF">UV76_C0002G0003</name>
</gene>
<dbReference type="Proteomes" id="UP000034646">
    <property type="component" value="Unassembled WGS sequence"/>
</dbReference>
<organism evidence="3 4">
    <name type="scientific">Candidatus Nomurabacteria bacterium GW2011_GWA2_43_15</name>
    <dbReference type="NCBI Taxonomy" id="1618738"/>
    <lineage>
        <taxon>Bacteria</taxon>
        <taxon>Candidatus Nomuraibacteriota</taxon>
    </lineage>
</organism>
<reference evidence="3 4" key="1">
    <citation type="journal article" date="2015" name="Nature">
        <title>rRNA introns, odd ribosomes, and small enigmatic genomes across a large radiation of phyla.</title>
        <authorList>
            <person name="Brown C.T."/>
            <person name="Hug L.A."/>
            <person name="Thomas B.C."/>
            <person name="Sharon I."/>
            <person name="Castelle C.J."/>
            <person name="Singh A."/>
            <person name="Wilkins M.J."/>
            <person name="Williams K.H."/>
            <person name="Banfield J.F."/>
        </authorList>
    </citation>
    <scope>NUCLEOTIDE SEQUENCE [LARGE SCALE GENOMIC DNA]</scope>
</reference>
<feature type="signal peptide" evidence="2">
    <location>
        <begin position="1"/>
        <end position="20"/>
    </location>
</feature>
<accession>A0A0G1DTY3</accession>
<comment type="caution">
    <text evidence="3">The sequence shown here is derived from an EMBL/GenBank/DDBJ whole genome shotgun (WGS) entry which is preliminary data.</text>
</comment>
<sequence length="215" mass="22332">MRKFVVALFIVTLLAGLASASETPQCRLGTAWAVDPAGYKPAPGEWNFSAPKGALVVMEHREAPSSSKIREVLCTLPEDVKSWAPAPGTPGNPHAEICANGFVPQGWSIPLPPNFLASLRGERGKQGPPGSKGPKGDPGEDLKSSLPLTQPASGWNCGTGCKVLVGLGIAGGVYLVAKALDKGDKDTAPRRGTGDTLSIPIPTQPPTMVAVAFKF</sequence>
<dbReference type="EMBL" id="LCFS01000002">
    <property type="protein sequence ID" value="KKT01090.1"/>
    <property type="molecule type" value="Genomic_DNA"/>
</dbReference>
<evidence type="ECO:0000256" key="1">
    <source>
        <dbReference type="SAM" id="MobiDB-lite"/>
    </source>
</evidence>
<protein>
    <submittedName>
        <fullName evidence="3">Uncharacterized protein</fullName>
    </submittedName>
</protein>
<feature type="compositionally biased region" description="Basic and acidic residues" evidence="1">
    <location>
        <begin position="134"/>
        <end position="143"/>
    </location>
</feature>
<evidence type="ECO:0000256" key="2">
    <source>
        <dbReference type="SAM" id="SignalP"/>
    </source>
</evidence>
<proteinExistence type="predicted"/>
<evidence type="ECO:0000313" key="3">
    <source>
        <dbReference type="EMBL" id="KKT01090.1"/>
    </source>
</evidence>
<evidence type="ECO:0000313" key="4">
    <source>
        <dbReference type="Proteomes" id="UP000034646"/>
    </source>
</evidence>
<dbReference type="AlphaFoldDB" id="A0A0G1DTY3"/>
<feature type="region of interest" description="Disordered" evidence="1">
    <location>
        <begin position="114"/>
        <end position="149"/>
    </location>
</feature>
<dbReference type="STRING" id="1618738.UV76_C0002G0003"/>
<name>A0A0G1DTY3_9BACT</name>